<keyword evidence="2" id="KW-1185">Reference proteome</keyword>
<proteinExistence type="predicted"/>
<dbReference type="EMBL" id="KQ978931">
    <property type="protein sequence ID" value="KYN27439.1"/>
    <property type="molecule type" value="Genomic_DNA"/>
</dbReference>
<accession>A0A151JM87</accession>
<dbReference type="InterPro" id="IPR021109">
    <property type="entry name" value="Peptidase_aspartic_dom_sf"/>
</dbReference>
<dbReference type="Gene3D" id="2.40.70.10">
    <property type="entry name" value="Acid Proteases"/>
    <property type="match status" value="1"/>
</dbReference>
<dbReference type="AlphaFoldDB" id="A0A151JM87"/>
<evidence type="ECO:0000313" key="1">
    <source>
        <dbReference type="EMBL" id="KYN27439.1"/>
    </source>
</evidence>
<dbReference type="STRING" id="471704.A0A151JM87"/>
<name>A0A151JM87_9HYME</name>
<organism evidence="1 2">
    <name type="scientific">Trachymyrmex cornetzi</name>
    <dbReference type="NCBI Taxonomy" id="471704"/>
    <lineage>
        <taxon>Eukaryota</taxon>
        <taxon>Metazoa</taxon>
        <taxon>Ecdysozoa</taxon>
        <taxon>Arthropoda</taxon>
        <taxon>Hexapoda</taxon>
        <taxon>Insecta</taxon>
        <taxon>Pterygota</taxon>
        <taxon>Neoptera</taxon>
        <taxon>Endopterygota</taxon>
        <taxon>Hymenoptera</taxon>
        <taxon>Apocrita</taxon>
        <taxon>Aculeata</taxon>
        <taxon>Formicoidea</taxon>
        <taxon>Formicidae</taxon>
        <taxon>Myrmicinae</taxon>
        <taxon>Trachymyrmex</taxon>
    </lineage>
</organism>
<evidence type="ECO:0000313" key="2">
    <source>
        <dbReference type="Proteomes" id="UP000078492"/>
    </source>
</evidence>
<dbReference type="Proteomes" id="UP000078492">
    <property type="component" value="Unassembled WGS sequence"/>
</dbReference>
<gene>
    <name evidence="1" type="ORF">ALC57_03148</name>
</gene>
<protein>
    <submittedName>
        <fullName evidence="1">Uncharacterized protein</fullName>
    </submittedName>
</protein>
<sequence length="245" mass="27905">MTLAGVTGHQIKTIRKVKVTMLLRDKEIRHTAHVVKNDFSIDYAGILGMDFLQKHRIKSDQKNYLQIDGVTLKLHPYKKLTLTPRSKTIIQAVTDRNRIGIVKSEEMSPGMFIGSCLVAPEEYVCPISMLNTTGETVEIITPLVTIEKLLVTDRENVLTLRTACNKNASPILTRRESIRGQIRTEHLNQEEKKTIEQLCKDFCDIFHLDGDVLTHTAAVEHEINPRIDSAPVNVRQYRLPVKRKE</sequence>
<reference evidence="1 2" key="1">
    <citation type="submission" date="2015-09" db="EMBL/GenBank/DDBJ databases">
        <title>Trachymyrmex cornetzi WGS genome.</title>
        <authorList>
            <person name="Nygaard S."/>
            <person name="Hu H."/>
            <person name="Boomsma J."/>
            <person name="Zhang G."/>
        </authorList>
    </citation>
    <scope>NUCLEOTIDE SEQUENCE [LARGE SCALE GENOMIC DNA]</scope>
    <source>
        <strain evidence="1">Tcor2-1</strain>
        <tissue evidence="1">Whole body</tissue>
    </source>
</reference>